<keyword evidence="3" id="KW-1185">Reference proteome</keyword>
<dbReference type="EMBL" id="LMYN01000155">
    <property type="protein sequence ID" value="KRZ99296.1"/>
    <property type="molecule type" value="Genomic_DNA"/>
</dbReference>
<dbReference type="RefSeq" id="XP_015465399.1">
    <property type="nucleotide sequence ID" value="XM_015613773.1"/>
</dbReference>
<feature type="compositionally biased region" description="Basic and acidic residues" evidence="1">
    <location>
        <begin position="215"/>
        <end position="225"/>
    </location>
</feature>
<feature type="compositionally biased region" description="Basic residues" evidence="1">
    <location>
        <begin position="300"/>
        <end position="314"/>
    </location>
</feature>
<evidence type="ECO:0000313" key="3">
    <source>
        <dbReference type="Proteomes" id="UP000054251"/>
    </source>
</evidence>
<feature type="compositionally biased region" description="Basic residues" evidence="1">
    <location>
        <begin position="173"/>
        <end position="190"/>
    </location>
</feature>
<dbReference type="AlphaFoldDB" id="A0A0V1PSS6"/>
<dbReference type="OrthoDB" id="4018341at2759"/>
<reference evidence="2 3" key="1">
    <citation type="submission" date="2015-11" db="EMBL/GenBank/DDBJ databases">
        <title>The genome of Debaryomyces fabryi.</title>
        <authorList>
            <person name="Tafer H."/>
            <person name="Lopandic K."/>
        </authorList>
    </citation>
    <scope>NUCLEOTIDE SEQUENCE [LARGE SCALE GENOMIC DNA]</scope>
    <source>
        <strain evidence="2 3">CBS 789</strain>
    </source>
</reference>
<comment type="caution">
    <text evidence="2">The sequence shown here is derived from an EMBL/GenBank/DDBJ whole genome shotgun (WGS) entry which is preliminary data.</text>
</comment>
<sequence length="627" mass="72746">MGRKTKSKVPQGKLDLSGEILSNESRKVADYDYDLLQNGNPDKQFENDLDYLLESVDSKSTCDLDSKELVLTELAIYEEQILNDIPVLRGRRANKFKITLNDITKDMNDIKFSSESENEIPTEIIKAKKKKTKTKAKAKTKPDLDIEKSEQQAIEDIPDEKENHISESEEIKQRRKEKRQRKDQRRKLRKAQLQESTSDTSVQQDSNNDMPGHSESLKDKIEKISLHGSSNQKMQRKPRKDKKDKKEKPKSNGTKNIGEIEPKEYDGPETIELTEEEIAEALDKEEEQEEQEIDAALNKILKKSKRKDRKKKKRAGDEISSKEISYDSTVLVSKNDELVTLDELKNQKVVDQEYSIYDEEANLTRKQRDKLHRERLSEVAPKELEEKPGLFDVTLKSTKKTNTNKKYSDSLPAAQCIKTIIGLSHQQILSLSLSDVKIKTIVSSSSISKFAHHVLKFVIKYSHDLFSDEEKKPIFFKLCMNVALYESSGFKKTVQSCPHVLEWFGHYDELTLEQTHTKLTPSTRNIHQNNFDYSVLAYIGHVLIWAAYQQRLSRIPTFFSKYNIELSVSEIEKSIGGFHLWDRLRKMHDTMNSKRWKHVVKFRQAFAHEEDQFMLILRFMDVDSTIP</sequence>
<proteinExistence type="predicted"/>
<protein>
    <submittedName>
        <fullName evidence="2">Uncharacterized protein</fullName>
    </submittedName>
</protein>
<feature type="compositionally biased region" description="Basic residues" evidence="1">
    <location>
        <begin position="234"/>
        <end position="243"/>
    </location>
</feature>
<evidence type="ECO:0000256" key="1">
    <source>
        <dbReference type="SAM" id="MobiDB-lite"/>
    </source>
</evidence>
<feature type="compositionally biased region" description="Basic and acidic residues" evidence="1">
    <location>
        <begin position="160"/>
        <end position="172"/>
    </location>
</feature>
<dbReference type="Proteomes" id="UP000054251">
    <property type="component" value="Unassembled WGS sequence"/>
</dbReference>
<feature type="compositionally biased region" description="Basic residues" evidence="1">
    <location>
        <begin position="128"/>
        <end position="139"/>
    </location>
</feature>
<feature type="compositionally biased region" description="Polar residues" evidence="1">
    <location>
        <begin position="196"/>
        <end position="209"/>
    </location>
</feature>
<feature type="compositionally biased region" description="Basic and acidic residues" evidence="1">
    <location>
        <begin position="140"/>
        <end position="150"/>
    </location>
</feature>
<dbReference type="GeneID" id="26841953"/>
<organism evidence="2 3">
    <name type="scientific">Debaryomyces fabryi</name>
    <dbReference type="NCBI Taxonomy" id="58627"/>
    <lineage>
        <taxon>Eukaryota</taxon>
        <taxon>Fungi</taxon>
        <taxon>Dikarya</taxon>
        <taxon>Ascomycota</taxon>
        <taxon>Saccharomycotina</taxon>
        <taxon>Pichiomycetes</taxon>
        <taxon>Debaryomycetaceae</taxon>
        <taxon>Debaryomyces</taxon>
    </lineage>
</organism>
<feature type="compositionally biased region" description="Acidic residues" evidence="1">
    <location>
        <begin position="267"/>
        <end position="293"/>
    </location>
</feature>
<feature type="region of interest" description="Disordered" evidence="1">
    <location>
        <begin position="128"/>
        <end position="319"/>
    </location>
</feature>
<gene>
    <name evidence="2" type="ORF">AC631_04944</name>
</gene>
<evidence type="ECO:0000313" key="2">
    <source>
        <dbReference type="EMBL" id="KRZ99296.1"/>
    </source>
</evidence>
<name>A0A0V1PSS6_9ASCO</name>
<accession>A0A0V1PSS6</accession>